<dbReference type="VEuPathDB" id="TriTrypDB:TcIL3000_0_28200"/>
<keyword evidence="2" id="KW-1185">Reference proteome</keyword>
<dbReference type="Proteomes" id="UP000000702">
    <property type="component" value="Unassembled WGS sequence"/>
</dbReference>
<gene>
    <name evidence="1" type="ORF">TCIL3000_0_28200</name>
</gene>
<reference evidence="2" key="1">
    <citation type="submission" date="2011-07" db="EMBL/GenBank/DDBJ databases">
        <title>Divergent evolution of antigenic variation in African trypanosomes.</title>
        <authorList>
            <person name="Jackson A.P."/>
            <person name="Berry A."/>
            <person name="Allison H.C."/>
            <person name="Burton P."/>
            <person name="Anderson J."/>
            <person name="Aslett M."/>
            <person name="Brown R."/>
            <person name="Corton N."/>
            <person name="Harris D."/>
            <person name="Hauser H."/>
            <person name="Gamble J."/>
            <person name="Gilderthorp R."/>
            <person name="McQuillan J."/>
            <person name="Quail M.A."/>
            <person name="Sanders M."/>
            <person name="Van Tonder A."/>
            <person name="Ginger M.L."/>
            <person name="Donelson J.E."/>
            <person name="Field M.C."/>
            <person name="Barry J.D."/>
            <person name="Berriman M."/>
            <person name="Hertz-Fowler C."/>
        </authorList>
    </citation>
    <scope>NUCLEOTIDE SEQUENCE [LARGE SCALE GENOMIC DNA]</scope>
    <source>
        <strain evidence="2">IL3000</strain>
    </source>
</reference>
<protein>
    <submittedName>
        <fullName evidence="1">WGS project CAEQ00000000 data, annotated contig 1131</fullName>
    </submittedName>
</protein>
<evidence type="ECO:0000313" key="1">
    <source>
        <dbReference type="EMBL" id="CCD11881.1"/>
    </source>
</evidence>
<comment type="caution">
    <text evidence="1">The sequence shown here is derived from an EMBL/GenBank/DDBJ whole genome shotgun (WGS) entry which is preliminary data.</text>
</comment>
<proteinExistence type="predicted"/>
<evidence type="ECO:0000313" key="2">
    <source>
        <dbReference type="Proteomes" id="UP000000702"/>
    </source>
</evidence>
<sequence length="165" mass="18791">MQSRDTRALETLYHQTLLTTGGCTLSYTRGGAHCTTIIFLKVVTDLKLQPPRVPGAVLSTFKIYMNRAFCECYSHIARHDCEMTYVHQSSDTLLSQSVEVDYAPIVMSVPEKCGVTFFQDMGSTEWCSVRMRCVRAFWLNHEIFAFVESSFLLPAINVFSNTTWH</sequence>
<dbReference type="PROSITE" id="PS51257">
    <property type="entry name" value="PROKAR_LIPOPROTEIN"/>
    <property type="match status" value="1"/>
</dbReference>
<dbReference type="AlphaFoldDB" id="F9W400"/>
<accession>F9W400</accession>
<organism evidence="1 2">
    <name type="scientific">Trypanosoma congolense (strain IL3000)</name>
    <dbReference type="NCBI Taxonomy" id="1068625"/>
    <lineage>
        <taxon>Eukaryota</taxon>
        <taxon>Discoba</taxon>
        <taxon>Euglenozoa</taxon>
        <taxon>Kinetoplastea</taxon>
        <taxon>Metakinetoplastina</taxon>
        <taxon>Trypanosomatida</taxon>
        <taxon>Trypanosomatidae</taxon>
        <taxon>Trypanosoma</taxon>
        <taxon>Nannomonas</taxon>
    </lineage>
</organism>
<dbReference type="EMBL" id="CAEQ01000498">
    <property type="protein sequence ID" value="CCD11881.1"/>
    <property type="molecule type" value="Genomic_DNA"/>
</dbReference>
<name>F9W400_TRYCI</name>
<reference evidence="1 2" key="2">
    <citation type="journal article" date="2012" name="Proc. Natl. Acad. Sci. U.S.A.">
        <title>Antigenic diversity is generated by distinct evolutionary mechanisms in African trypanosome species.</title>
        <authorList>
            <person name="Jackson A.P."/>
            <person name="Berry A."/>
            <person name="Aslett M."/>
            <person name="Allison H.C."/>
            <person name="Burton P."/>
            <person name="Vavrova-Anderson J."/>
            <person name="Brown R."/>
            <person name="Browne H."/>
            <person name="Corton N."/>
            <person name="Hauser H."/>
            <person name="Gamble J."/>
            <person name="Gilderthorp R."/>
            <person name="Marcello L."/>
            <person name="McQuillan J."/>
            <person name="Otto T.D."/>
            <person name="Quail M.A."/>
            <person name="Sanders M.J."/>
            <person name="van Tonder A."/>
            <person name="Ginger M.L."/>
            <person name="Field M.C."/>
            <person name="Barry J.D."/>
            <person name="Hertz-Fowler C."/>
            <person name="Berriman M."/>
        </authorList>
    </citation>
    <scope>NUCLEOTIDE SEQUENCE [LARGE SCALE GENOMIC DNA]</scope>
    <source>
        <strain evidence="1 2">IL3000</strain>
    </source>
</reference>